<dbReference type="Proteomes" id="UP000326179">
    <property type="component" value="Chromosome"/>
</dbReference>
<gene>
    <name evidence="1" type="ORF">GFH48_12825</name>
</gene>
<evidence type="ECO:0000313" key="2">
    <source>
        <dbReference type="Proteomes" id="UP000326179"/>
    </source>
</evidence>
<accession>A0A5Q0LQI1</accession>
<sequence length="70" mass="7957">MAHRYWLYTGPGQPPGAVKRLAADFNRPEETIRTWVARARREGWLGPSVKGRAGAEPGPKLRHEFEIGFR</sequence>
<evidence type="ECO:0008006" key="3">
    <source>
        <dbReference type="Google" id="ProtNLM"/>
    </source>
</evidence>
<dbReference type="AlphaFoldDB" id="A0A5Q0LQI1"/>
<dbReference type="KEGG" id="sfy:GFH48_12825"/>
<protein>
    <recommendedName>
        <fullName evidence="3">Helix-turn-helix domain-containing protein</fullName>
    </recommendedName>
</protein>
<organism evidence="1 2">
    <name type="scientific">Streptomyces fagopyri</name>
    <dbReference type="NCBI Taxonomy" id="2662397"/>
    <lineage>
        <taxon>Bacteria</taxon>
        <taxon>Bacillati</taxon>
        <taxon>Actinomycetota</taxon>
        <taxon>Actinomycetes</taxon>
        <taxon>Kitasatosporales</taxon>
        <taxon>Streptomycetaceae</taxon>
        <taxon>Streptomyces</taxon>
    </lineage>
</organism>
<proteinExistence type="predicted"/>
<dbReference type="EMBL" id="CP045643">
    <property type="protein sequence ID" value="QFZ78716.1"/>
    <property type="molecule type" value="Genomic_DNA"/>
</dbReference>
<name>A0A5Q0LQI1_9ACTN</name>
<reference evidence="1 2" key="1">
    <citation type="submission" date="2019-10" db="EMBL/GenBank/DDBJ databases">
        <title>A novel species.</title>
        <authorList>
            <person name="Gao J."/>
        </authorList>
    </citation>
    <scope>NUCLEOTIDE SEQUENCE [LARGE SCALE GENOMIC DNA]</scope>
    <source>
        <strain evidence="1 2">QMT-28</strain>
    </source>
</reference>
<keyword evidence="2" id="KW-1185">Reference proteome</keyword>
<evidence type="ECO:0000313" key="1">
    <source>
        <dbReference type="EMBL" id="QFZ78716.1"/>
    </source>
</evidence>